<evidence type="ECO:0000256" key="7">
    <source>
        <dbReference type="PIRSR" id="PIRSR000454-4"/>
    </source>
</evidence>
<dbReference type="GO" id="GO:0004312">
    <property type="term" value="F:fatty acid synthase activity"/>
    <property type="evidence" value="ECO:0007669"/>
    <property type="project" value="InterPro"/>
</dbReference>
<keyword evidence="3 7" id="KW-0596">Phosphopantetheine</keyword>
<evidence type="ECO:0000256" key="8">
    <source>
        <dbReference type="SAM" id="MobiDB-lite"/>
    </source>
</evidence>
<dbReference type="InterPro" id="IPR037143">
    <property type="entry name" value="4-PPantetheinyl_Trfase_dom_sf"/>
</dbReference>
<dbReference type="Pfam" id="PF00109">
    <property type="entry name" value="ketoacyl-synt"/>
    <property type="match status" value="1"/>
</dbReference>
<dbReference type="InterPro" id="IPR020841">
    <property type="entry name" value="PKS_Beta-ketoAc_synthase_dom"/>
</dbReference>
<dbReference type="InterPro" id="IPR014030">
    <property type="entry name" value="Ketoacyl_synth_N"/>
</dbReference>
<evidence type="ECO:0000256" key="1">
    <source>
        <dbReference type="ARBA" id="ARBA00007485"/>
    </source>
</evidence>
<dbReference type="PIRSF" id="PIRSF000454">
    <property type="entry name" value="FAS_yeast_alpha"/>
    <property type="match status" value="1"/>
</dbReference>
<dbReference type="EC" id="2.3.1.41" evidence="2"/>
<evidence type="ECO:0000256" key="5">
    <source>
        <dbReference type="ARBA" id="ARBA00022679"/>
    </source>
</evidence>
<dbReference type="Gene3D" id="3.30.70.2490">
    <property type="match status" value="1"/>
</dbReference>
<name>A0A1R1PLZ9_ZANCU</name>
<protein>
    <recommendedName>
        <fullName evidence="2">beta-ketoacyl-[acyl-carrier-protein] synthase I</fullName>
        <ecNumber evidence="2">2.3.1.41</ecNumber>
    </recommendedName>
</protein>
<feature type="non-terminal residue" evidence="10">
    <location>
        <position position="1681"/>
    </location>
</feature>
<dbReference type="InterPro" id="IPR040899">
    <property type="entry name" value="Fas_alpha_ACP"/>
</dbReference>
<dbReference type="EMBL" id="LSSK01000772">
    <property type="protein sequence ID" value="OMH81959.1"/>
    <property type="molecule type" value="Genomic_DNA"/>
</dbReference>
<dbReference type="InterPro" id="IPR016039">
    <property type="entry name" value="Thiolase-like"/>
</dbReference>
<dbReference type="InterPro" id="IPR036291">
    <property type="entry name" value="NAD(P)-bd_dom_sf"/>
</dbReference>
<dbReference type="Proteomes" id="UP000188320">
    <property type="component" value="Unassembled WGS sequence"/>
</dbReference>
<organism evidence="10 11">
    <name type="scientific">Zancudomyces culisetae</name>
    <name type="common">Gut fungus</name>
    <name type="synonym">Smittium culisetae</name>
    <dbReference type="NCBI Taxonomy" id="1213189"/>
    <lineage>
        <taxon>Eukaryota</taxon>
        <taxon>Fungi</taxon>
        <taxon>Fungi incertae sedis</taxon>
        <taxon>Zoopagomycota</taxon>
        <taxon>Kickxellomycotina</taxon>
        <taxon>Harpellomycetes</taxon>
        <taxon>Harpellales</taxon>
        <taxon>Legeriomycetaceae</taxon>
        <taxon>Zancudomyces</taxon>
    </lineage>
</organism>
<evidence type="ECO:0000256" key="3">
    <source>
        <dbReference type="ARBA" id="ARBA00022450"/>
    </source>
</evidence>
<reference evidence="11" key="1">
    <citation type="submission" date="2017-01" db="EMBL/GenBank/DDBJ databases">
        <authorList>
            <person name="Wang Y."/>
            <person name="White M."/>
            <person name="Kvist S."/>
            <person name="Moncalvo J.-M."/>
        </authorList>
    </citation>
    <scope>NUCLEOTIDE SEQUENCE [LARGE SCALE GENOMIC DNA]</scope>
    <source>
        <strain evidence="11">COL-18-3</strain>
    </source>
</reference>
<sequence>LVNGKSAMQNEIISDLQKEFQNQLPDKAEEMPLVELFGQLNNSSGGLGPFSSVRVSKLVNSKMPGGFTIPKIKEMLNKKYGLGPLRADCLLLLGTTFEPENRLANEKDMNSWLEIVANQYAKIFGIQYSQKSETSNVGTSGVTIDSKEFNEYVSHYKKLLSSQQIAISDFLGRDVSNESLTTLDDIEASYRKAKHQLDIWESEYDERYSDGIKPIFTSLKCRIFDSYWNWVEWQLERVFYDTLNLTTDVKAGDLDSEKPYFVNKSTPRLVASIRYKIKLLESNKLVNLHNHYNIVQLKLFLSDLLESCEMAVDKSPLYYGIMQYYGPKTTISNKGDIEYNEVQREGINDIIDYINSMTFGIDTGDRFDEQNEQHLLTEELLHKLSAALNLPEKLTSDDLEKISNEIRNVKNKTDGFKTKIRTLNNVEKTHIKSGLLFEDYVKFADSMIYKDRLPFLHLRRRHRYDTFNYDKASTLYYLGALLDISFNGITFASKNVLVTGCGKGSIGIEIVKALLMGGANVIATTSKFSYSAAKRFEKLYKKYGSKGSSLTLLPFNQSSQQDVNSLVDYIFLPKKSRGLGMILDAVVPFGAMSEVGKDITNLDSVSEVAHRTMMVNILRLIGRVKINKEKYGIKMRSTMVFVPLSLNHGGFGGDGLYAESKIGLETLFDKWAAESWGEYISIAGVVVGWARGTGLMNQNNILAEAMEKQGGKTFSTKEVAFNVLGLLHPEIRRLCDERPIYADISGGFGFILEFSKKTFMIRQDLINQSLIQKQIKYETSFDFKMTEGENVEDIYKQVEIKQRSNLRIDFPKLRDYSELKEKFGVGEMLNLDKTVVVVGFGEVGPFGSAETRWDMEIHDEYSNDGCIMLGWIMGFIRYHRGTLPNGQQYQGWVDAKSGDPVEDTKIKLIYGKLITEHSGLRRVDPELLEGYDPDCRKVIREVVIHEKMKPIKTTEEEARYFKLKHKETVEIWKGSGDDWFVRFLAGTKIFLPKASKFEWFVSGLVPKFWTAERYGLPLEICKRIDDLTAFCLVATNDAFMRAGIEDPYELFKFVHVSEIGNSIGSAVGGSKLAFTTLKRRYNSEYIEGGVFDECYCSSMASWVNKYILPSSGPFVVPSGTCATGAVSIDIAVQSLITGKAKIMLSGGHDDVTEECSMEFANMQATANSTTDFACGRTAKEMSRPFTSTRHGFMDSQGSAVQILMTAATALEIGLPIYGIIAYSGTSSDKVGRSFPAPGKGLITSVRESPRSIINPLLNISYRRRQLKKRLEEVDSWFSNQLNTLITDFTGHSSKSLSLNDLNEISITSPQKISELNAKLVFLNDHYSRLKKNARDYWSYDFWLKNPSISPIRGSLAAFGLTADDIDFVNCHGTSTAANDNNESEVLASQFKKLGRTYGNVCPAVSQKGLMGHTKGGAAAFAINGVLQSILTGVVPGSHNADNISNEFEDHFYVYHPSRSIKKPFIKACLMKSLGFGQIGAEILVLNPDYLFSSISEDKYLEYKSKVSKRNMYANKIFFNTMTTTKLYLTEKQRLYDESNEVSILLNPNARAEYSVEFDTFRISAEQNTSNRITSIVTPSHVYATIKSLTANAVEQDTRAPASITHTQIPKSQPQPQPQPHQAISTPTFTPRPNTEIIHIKSISVDDSEFTQTHFTELEISYCKSRPSPRASFAGKLAAKTA</sequence>
<dbReference type="PROSITE" id="PS52004">
    <property type="entry name" value="KS3_2"/>
    <property type="match status" value="1"/>
</dbReference>
<dbReference type="InterPro" id="IPR047224">
    <property type="entry name" value="FAS_alpha_su_C"/>
</dbReference>
<dbReference type="GO" id="GO:0005835">
    <property type="term" value="C:fatty acid synthase complex"/>
    <property type="evidence" value="ECO:0007669"/>
    <property type="project" value="InterPro"/>
</dbReference>
<keyword evidence="11" id="KW-1185">Reference proteome</keyword>
<dbReference type="Pfam" id="PF18325">
    <property type="entry name" value="Fas_alpha_ACP"/>
    <property type="match status" value="1"/>
</dbReference>
<dbReference type="CDD" id="cd00828">
    <property type="entry name" value="elong_cond_enzymes"/>
    <property type="match status" value="1"/>
</dbReference>
<dbReference type="SUPFAM" id="SSF53901">
    <property type="entry name" value="Thiolase-like"/>
    <property type="match status" value="2"/>
</dbReference>
<evidence type="ECO:0000256" key="6">
    <source>
        <dbReference type="PIRSR" id="PIRSR000454-1"/>
    </source>
</evidence>
<dbReference type="Gene3D" id="3.90.470.20">
    <property type="entry name" value="4'-phosphopantetheinyl transferase domain"/>
    <property type="match status" value="1"/>
</dbReference>
<dbReference type="OrthoDB" id="4251012at2759"/>
<dbReference type="InterPro" id="IPR041550">
    <property type="entry name" value="FASI_helical"/>
</dbReference>
<comment type="similarity">
    <text evidence="1">Belongs to the thiolase-like superfamily. Fungal fatty acid synthetase subunit alpha family.</text>
</comment>
<dbReference type="GO" id="GO:0000287">
    <property type="term" value="F:magnesium ion binding"/>
    <property type="evidence" value="ECO:0007669"/>
    <property type="project" value="InterPro"/>
</dbReference>
<dbReference type="Pfam" id="PF18314">
    <property type="entry name" value="FAS_I_H"/>
    <property type="match status" value="1"/>
</dbReference>
<dbReference type="Gene3D" id="3.40.47.10">
    <property type="match status" value="2"/>
</dbReference>
<evidence type="ECO:0000313" key="10">
    <source>
        <dbReference type="EMBL" id="OMH81959.1"/>
    </source>
</evidence>
<feature type="modified residue" description="O-(pantetheine 4'-phosphoryl)serine" evidence="7">
    <location>
        <position position="6"/>
    </location>
</feature>
<dbReference type="PANTHER" id="PTHR10982:SF21">
    <property type="entry name" value="FATTY ACID SYNTHASE SUBUNIT BETA"/>
    <property type="match status" value="1"/>
</dbReference>
<dbReference type="PANTHER" id="PTHR10982">
    <property type="entry name" value="MALONYL COA-ACYL CARRIER PROTEIN TRANSACYLASE"/>
    <property type="match status" value="1"/>
</dbReference>
<dbReference type="InterPro" id="IPR026025">
    <property type="entry name" value="FAS_alpha_yeast"/>
</dbReference>
<feature type="active site" description="For beta-ketoacyl synthase activity" evidence="6">
    <location>
        <position position="1121"/>
    </location>
</feature>
<feature type="domain" description="Ketosynthase family 3 (KS3)" evidence="9">
    <location>
        <begin position="936"/>
        <end position="1486"/>
    </location>
</feature>
<feature type="non-terminal residue" evidence="10">
    <location>
        <position position="1"/>
    </location>
</feature>
<dbReference type="SUPFAM" id="SSF51735">
    <property type="entry name" value="NAD(P)-binding Rossmann-fold domains"/>
    <property type="match status" value="1"/>
</dbReference>
<dbReference type="InterPro" id="IPR014031">
    <property type="entry name" value="Ketoacyl_synth_C"/>
</dbReference>
<dbReference type="Pfam" id="PF02801">
    <property type="entry name" value="Ketoacyl-synt_C"/>
    <property type="match status" value="1"/>
</dbReference>
<dbReference type="Gene3D" id="6.10.140.1410">
    <property type="match status" value="1"/>
</dbReference>
<evidence type="ECO:0000256" key="2">
    <source>
        <dbReference type="ARBA" id="ARBA00013191"/>
    </source>
</evidence>
<dbReference type="GO" id="GO:0008897">
    <property type="term" value="F:holo-[acyl-carrier-protein] synthase activity"/>
    <property type="evidence" value="ECO:0007669"/>
    <property type="project" value="InterPro"/>
</dbReference>
<dbReference type="CDD" id="cd08950">
    <property type="entry name" value="KR_fFAS_SDR_c_like"/>
    <property type="match status" value="1"/>
</dbReference>
<keyword evidence="5" id="KW-0808">Transferase</keyword>
<dbReference type="Gene3D" id="3.40.50.720">
    <property type="entry name" value="NAD(P)-binding Rossmann-like Domain"/>
    <property type="match status" value="1"/>
</dbReference>
<gene>
    <name evidence="10" type="ORF">AX774_g4577</name>
</gene>
<dbReference type="GO" id="GO:0004316">
    <property type="term" value="F:3-oxoacyl-[acyl-carrier-protein] reductase (NADPH) activity"/>
    <property type="evidence" value="ECO:0007669"/>
    <property type="project" value="InterPro"/>
</dbReference>
<feature type="compositionally biased region" description="Polar residues" evidence="8">
    <location>
        <begin position="1621"/>
        <end position="1631"/>
    </location>
</feature>
<keyword evidence="4" id="KW-0597">Phosphoprotein</keyword>
<dbReference type="InterPro" id="IPR050830">
    <property type="entry name" value="Fungal_FAS"/>
</dbReference>
<dbReference type="GO" id="GO:0004315">
    <property type="term" value="F:3-oxoacyl-[acyl-carrier-protein] synthase activity"/>
    <property type="evidence" value="ECO:0007669"/>
    <property type="project" value="UniProtKB-EC"/>
</dbReference>
<dbReference type="GO" id="GO:0042759">
    <property type="term" value="P:long-chain fatty acid biosynthetic process"/>
    <property type="evidence" value="ECO:0007669"/>
    <property type="project" value="InterPro"/>
</dbReference>
<evidence type="ECO:0000259" key="9">
    <source>
        <dbReference type="PROSITE" id="PS52004"/>
    </source>
</evidence>
<accession>A0A1R1PLZ9</accession>
<evidence type="ECO:0000256" key="4">
    <source>
        <dbReference type="ARBA" id="ARBA00022553"/>
    </source>
</evidence>
<feature type="region of interest" description="Disordered" evidence="8">
    <location>
        <begin position="1597"/>
        <end position="1631"/>
    </location>
</feature>
<evidence type="ECO:0000313" key="11">
    <source>
        <dbReference type="Proteomes" id="UP000188320"/>
    </source>
</evidence>
<proteinExistence type="inferred from homology"/>
<comment type="caution">
    <text evidence="10">The sequence shown here is derived from an EMBL/GenBank/DDBJ whole genome shotgun (WGS) entry which is preliminary data.</text>
</comment>